<dbReference type="AlphaFoldDB" id="A0A9P0JWC4"/>
<sequence length="97" mass="11249">MLPTMRKCRNALPWRTSIPYLLKDLRIWSSDLTHAIFRSRWVGSKLSTQKTLILFMAFTKKPLSINLASGLFTMAIPVFVSVCRTAYSFFTILQKFK</sequence>
<dbReference type="PANTHER" id="PTHR21137">
    <property type="entry name" value="ODORANT RECEPTOR"/>
    <property type="match status" value="1"/>
</dbReference>
<organism evidence="11 12">
    <name type="scientific">Acanthoscelides obtectus</name>
    <name type="common">Bean weevil</name>
    <name type="synonym">Bruchus obtectus</name>
    <dbReference type="NCBI Taxonomy" id="200917"/>
    <lineage>
        <taxon>Eukaryota</taxon>
        <taxon>Metazoa</taxon>
        <taxon>Ecdysozoa</taxon>
        <taxon>Arthropoda</taxon>
        <taxon>Hexapoda</taxon>
        <taxon>Insecta</taxon>
        <taxon>Pterygota</taxon>
        <taxon>Neoptera</taxon>
        <taxon>Endopterygota</taxon>
        <taxon>Coleoptera</taxon>
        <taxon>Polyphaga</taxon>
        <taxon>Cucujiformia</taxon>
        <taxon>Chrysomeloidea</taxon>
        <taxon>Chrysomelidae</taxon>
        <taxon>Bruchinae</taxon>
        <taxon>Bruchini</taxon>
        <taxon>Acanthoscelides</taxon>
    </lineage>
</organism>
<gene>
    <name evidence="11" type="ORF">ACAOBT_LOCUS4577</name>
</gene>
<evidence type="ECO:0000313" key="11">
    <source>
        <dbReference type="EMBL" id="CAH1962231.1"/>
    </source>
</evidence>
<dbReference type="GO" id="GO:0007165">
    <property type="term" value="P:signal transduction"/>
    <property type="evidence" value="ECO:0007669"/>
    <property type="project" value="UniProtKB-KW"/>
</dbReference>
<dbReference type="OrthoDB" id="6751370at2759"/>
<evidence type="ECO:0000256" key="1">
    <source>
        <dbReference type="ARBA" id="ARBA00004651"/>
    </source>
</evidence>
<dbReference type="Proteomes" id="UP001152888">
    <property type="component" value="Unassembled WGS sequence"/>
</dbReference>
<reference evidence="11" key="1">
    <citation type="submission" date="2022-03" db="EMBL/GenBank/DDBJ databases">
        <authorList>
            <person name="Sayadi A."/>
        </authorList>
    </citation>
    <scope>NUCLEOTIDE SEQUENCE</scope>
</reference>
<dbReference type="GO" id="GO:0005886">
    <property type="term" value="C:plasma membrane"/>
    <property type="evidence" value="ECO:0007669"/>
    <property type="project" value="UniProtKB-SubCell"/>
</dbReference>
<comment type="subcellular location">
    <subcellularLocation>
        <location evidence="1">Cell membrane</location>
        <topology evidence="1">Multi-pass membrane protein</topology>
    </subcellularLocation>
</comment>
<keyword evidence="2" id="KW-1003">Cell membrane</keyword>
<keyword evidence="9" id="KW-0807">Transducer</keyword>
<evidence type="ECO:0000256" key="7">
    <source>
        <dbReference type="ARBA" id="ARBA00023136"/>
    </source>
</evidence>
<comment type="caution">
    <text evidence="11">The sequence shown here is derived from an EMBL/GenBank/DDBJ whole genome shotgun (WGS) entry which is preliminary data.</text>
</comment>
<evidence type="ECO:0000256" key="5">
    <source>
        <dbReference type="ARBA" id="ARBA00022725"/>
    </source>
</evidence>
<keyword evidence="4 10" id="KW-0812">Transmembrane</keyword>
<keyword evidence="5" id="KW-0552">Olfaction</keyword>
<dbReference type="GO" id="GO:0005549">
    <property type="term" value="F:odorant binding"/>
    <property type="evidence" value="ECO:0007669"/>
    <property type="project" value="InterPro"/>
</dbReference>
<proteinExistence type="predicted"/>
<keyword evidence="6 10" id="KW-1133">Transmembrane helix</keyword>
<keyword evidence="12" id="KW-1185">Reference proteome</keyword>
<feature type="transmembrane region" description="Helical" evidence="10">
    <location>
        <begin position="65"/>
        <end position="87"/>
    </location>
</feature>
<keyword evidence="8" id="KW-0675">Receptor</keyword>
<dbReference type="Pfam" id="PF02949">
    <property type="entry name" value="7tm_6"/>
    <property type="match status" value="1"/>
</dbReference>
<evidence type="ECO:0000256" key="4">
    <source>
        <dbReference type="ARBA" id="ARBA00022692"/>
    </source>
</evidence>
<accession>A0A9P0JWC4</accession>
<name>A0A9P0JWC4_ACAOB</name>
<evidence type="ECO:0000256" key="6">
    <source>
        <dbReference type="ARBA" id="ARBA00022989"/>
    </source>
</evidence>
<protein>
    <submittedName>
        <fullName evidence="11">Uncharacterized protein</fullName>
    </submittedName>
</protein>
<evidence type="ECO:0000256" key="3">
    <source>
        <dbReference type="ARBA" id="ARBA00022606"/>
    </source>
</evidence>
<dbReference type="EMBL" id="CAKOFQ010006700">
    <property type="protein sequence ID" value="CAH1962231.1"/>
    <property type="molecule type" value="Genomic_DNA"/>
</dbReference>
<evidence type="ECO:0000256" key="10">
    <source>
        <dbReference type="SAM" id="Phobius"/>
    </source>
</evidence>
<dbReference type="InterPro" id="IPR004117">
    <property type="entry name" value="7tm6_olfct_rcpt"/>
</dbReference>
<keyword evidence="3" id="KW-0716">Sensory transduction</keyword>
<dbReference type="GO" id="GO:0004984">
    <property type="term" value="F:olfactory receptor activity"/>
    <property type="evidence" value="ECO:0007669"/>
    <property type="project" value="InterPro"/>
</dbReference>
<keyword evidence="7 10" id="KW-0472">Membrane</keyword>
<evidence type="ECO:0000256" key="8">
    <source>
        <dbReference type="ARBA" id="ARBA00023170"/>
    </source>
</evidence>
<evidence type="ECO:0000256" key="9">
    <source>
        <dbReference type="ARBA" id="ARBA00023224"/>
    </source>
</evidence>
<dbReference type="PANTHER" id="PTHR21137:SF35">
    <property type="entry name" value="ODORANT RECEPTOR 19A-RELATED"/>
    <property type="match status" value="1"/>
</dbReference>
<evidence type="ECO:0000313" key="12">
    <source>
        <dbReference type="Proteomes" id="UP001152888"/>
    </source>
</evidence>
<evidence type="ECO:0000256" key="2">
    <source>
        <dbReference type="ARBA" id="ARBA00022475"/>
    </source>
</evidence>